<dbReference type="Proteomes" id="UP000275408">
    <property type="component" value="Unassembled WGS sequence"/>
</dbReference>
<comment type="caution">
    <text evidence="1">The sequence shown here is derived from an EMBL/GenBank/DDBJ whole genome shotgun (WGS) entry which is preliminary data.</text>
</comment>
<protein>
    <submittedName>
        <fullName evidence="1">Uncharacterized protein</fullName>
    </submittedName>
</protein>
<gene>
    <name evidence="1" type="ORF">pdam_00000485</name>
</gene>
<evidence type="ECO:0000313" key="2">
    <source>
        <dbReference type="Proteomes" id="UP000275408"/>
    </source>
</evidence>
<keyword evidence="2" id="KW-1185">Reference proteome</keyword>
<accession>A0A3M6UJH2</accession>
<reference evidence="1 2" key="1">
    <citation type="journal article" date="2018" name="Sci. Rep.">
        <title>Comparative analysis of the Pocillopora damicornis genome highlights role of immune system in coral evolution.</title>
        <authorList>
            <person name="Cunning R."/>
            <person name="Bay R.A."/>
            <person name="Gillette P."/>
            <person name="Baker A.C."/>
            <person name="Traylor-Knowles N."/>
        </authorList>
    </citation>
    <scope>NUCLEOTIDE SEQUENCE [LARGE SCALE GENOMIC DNA]</scope>
    <source>
        <strain evidence="1">RSMAS</strain>
        <tissue evidence="1">Whole animal</tissue>
    </source>
</reference>
<dbReference type="EMBL" id="RCHS01001413">
    <property type="protein sequence ID" value="RMX53787.1"/>
    <property type="molecule type" value="Genomic_DNA"/>
</dbReference>
<evidence type="ECO:0000313" key="1">
    <source>
        <dbReference type="EMBL" id="RMX53787.1"/>
    </source>
</evidence>
<proteinExistence type="predicted"/>
<dbReference type="AlphaFoldDB" id="A0A3M6UJH2"/>
<organism evidence="1 2">
    <name type="scientific">Pocillopora damicornis</name>
    <name type="common">Cauliflower coral</name>
    <name type="synonym">Millepora damicornis</name>
    <dbReference type="NCBI Taxonomy" id="46731"/>
    <lineage>
        <taxon>Eukaryota</taxon>
        <taxon>Metazoa</taxon>
        <taxon>Cnidaria</taxon>
        <taxon>Anthozoa</taxon>
        <taxon>Hexacorallia</taxon>
        <taxon>Scleractinia</taxon>
        <taxon>Astrocoeniina</taxon>
        <taxon>Pocilloporidae</taxon>
        <taxon>Pocillopora</taxon>
    </lineage>
</organism>
<sequence length="87" mass="10190">MIAFKNPRDKLSMRNVLLQAFPSSWQEIVDVFRKLTEKLFENPRDQLGMRDVLLQAFPSSWQEIMDVFRKLTEKPSENPASEDSTES</sequence>
<name>A0A3M6UJH2_POCDA</name>